<name>A0A6G0T7S7_APHGL</name>
<sequence>MIKLRETLYQVLFRRKDEDELQPDKKKLARVLDLMDLTALGVGSTLGVGVYVLAGNVARIEAGPAVVLSFVLAAFASAFAGLCYAEFAARVPRAGSAYVYSYVGVGEFVAFVIGWNLILEYVIGTASVAKAFSNYIDALLGYPVKITMTYLFPINVSFLADYPDVLSFSLVILLSLILAWGVRESTMINNVFTVVNLFTVVTVVVTGLFKVNLYNWSIPKQDLPKNVNGGEGGFMPFGWAGVTAGAAKCFYGFIGFDSVATTGEEAKKPKRDIPLAIILSLTIITFAYCCISSVLTLMWPYYDQDIDAPFPYVYDHLGWTTLKLIVSSGAIFAMFASLLASMFSMPRILMAMAEDGLMFSMFSIIHPKFKTPLLATLLSGLLAGIVTALLNLDQLMNMMSIGTLLAYTIVCICVLMLRYKTDLDVDESENKQSKDELETSGFVNAVVKYLNLSNNNKADKDTQRVATTLIISFSTFRNRIAQLLVVVNDFVKCLITSFVLLIVCTSALFSFITVQSECIATVHQLCDKNDSNGTTFQPGCVKTTSNEYECVGNSIATYTSAILAIGLLLLLLLLTRQPQSNKKLSFKVPLVPLIPCISILTNIYLMMKLDLITWIRFIIWLLIGLCIYALYGMNNSTEGLKRRVEPKKSRSNSTEPINQVSANL</sequence>
<feature type="transmembrane region" description="Helical" evidence="6">
    <location>
        <begin position="398"/>
        <end position="417"/>
    </location>
</feature>
<dbReference type="GO" id="GO:0097638">
    <property type="term" value="P:L-arginine import across plasma membrane"/>
    <property type="evidence" value="ECO:0007669"/>
    <property type="project" value="TreeGrafter"/>
</dbReference>
<dbReference type="FunFam" id="1.20.1740.10:FF:000010">
    <property type="entry name" value="probable cationic amino acid transporter"/>
    <property type="match status" value="1"/>
</dbReference>
<feature type="transmembrane region" description="Helical" evidence="6">
    <location>
        <begin position="322"/>
        <end position="350"/>
    </location>
</feature>
<comment type="caution">
    <text evidence="8">The sequence shown here is derived from an EMBL/GenBank/DDBJ whole genome shotgun (WGS) entry which is preliminary data.</text>
</comment>
<feature type="transmembrane region" description="Helical" evidence="6">
    <location>
        <begin position="194"/>
        <end position="214"/>
    </location>
</feature>
<feature type="transmembrane region" description="Helical" evidence="6">
    <location>
        <begin position="165"/>
        <end position="182"/>
    </location>
</feature>
<reference evidence="8 9" key="1">
    <citation type="submission" date="2019-08" db="EMBL/GenBank/DDBJ databases">
        <title>The genome of the soybean aphid Biotype 1, its phylome, world population structure and adaptation to the North American continent.</title>
        <authorList>
            <person name="Giordano R."/>
            <person name="Donthu R.K."/>
            <person name="Hernandez A.G."/>
            <person name="Wright C.L."/>
            <person name="Zimin A.V."/>
        </authorList>
    </citation>
    <scope>NUCLEOTIDE SEQUENCE [LARGE SCALE GENOMIC DNA]</scope>
    <source>
        <tissue evidence="8">Whole aphids</tissue>
    </source>
</reference>
<gene>
    <name evidence="8" type="ORF">AGLY_013651</name>
</gene>
<evidence type="ECO:0000259" key="7">
    <source>
        <dbReference type="Pfam" id="PF13906"/>
    </source>
</evidence>
<dbReference type="GO" id="GO:0015189">
    <property type="term" value="F:L-lysine transmembrane transporter activity"/>
    <property type="evidence" value="ECO:0007669"/>
    <property type="project" value="TreeGrafter"/>
</dbReference>
<proteinExistence type="predicted"/>
<dbReference type="Pfam" id="PF13520">
    <property type="entry name" value="AA_permease_2"/>
    <property type="match status" value="1"/>
</dbReference>
<feature type="transmembrane region" description="Helical" evidence="6">
    <location>
        <begin position="97"/>
        <end position="118"/>
    </location>
</feature>
<dbReference type="GO" id="GO:0000064">
    <property type="term" value="F:L-ornithine transmembrane transporter activity"/>
    <property type="evidence" value="ECO:0007669"/>
    <property type="project" value="TreeGrafter"/>
</dbReference>
<evidence type="ECO:0000313" key="9">
    <source>
        <dbReference type="Proteomes" id="UP000475862"/>
    </source>
</evidence>
<feature type="transmembrane region" description="Helical" evidence="6">
    <location>
        <begin position="275"/>
        <end position="302"/>
    </location>
</feature>
<feature type="compositionally biased region" description="Polar residues" evidence="5">
    <location>
        <begin position="651"/>
        <end position="664"/>
    </location>
</feature>
<feature type="transmembrane region" description="Helical" evidence="6">
    <location>
        <begin position="34"/>
        <end position="54"/>
    </location>
</feature>
<dbReference type="PANTHER" id="PTHR43243">
    <property type="entry name" value="INNER MEMBRANE TRANSPORTER YGJI-RELATED"/>
    <property type="match status" value="1"/>
</dbReference>
<dbReference type="InterPro" id="IPR002293">
    <property type="entry name" value="AA/rel_permease1"/>
</dbReference>
<keyword evidence="2 6" id="KW-0812">Transmembrane</keyword>
<keyword evidence="3 6" id="KW-1133">Transmembrane helix</keyword>
<dbReference type="EMBL" id="VYZN01000054">
    <property type="protein sequence ID" value="KAE9527003.1"/>
    <property type="molecule type" value="Genomic_DNA"/>
</dbReference>
<feature type="domain" description="Cationic amino acid transporter C-terminal" evidence="7">
    <location>
        <begin position="586"/>
        <end position="636"/>
    </location>
</feature>
<dbReference type="OrthoDB" id="3900342at2759"/>
<feature type="transmembrane region" description="Helical" evidence="6">
    <location>
        <begin position="66"/>
        <end position="85"/>
    </location>
</feature>
<evidence type="ECO:0000256" key="5">
    <source>
        <dbReference type="SAM" id="MobiDB-lite"/>
    </source>
</evidence>
<dbReference type="InterPro" id="IPR029485">
    <property type="entry name" value="CAT_C"/>
</dbReference>
<dbReference type="PANTHER" id="PTHR43243:SF95">
    <property type="entry name" value="LD37241P"/>
    <property type="match status" value="1"/>
</dbReference>
<dbReference type="GO" id="GO:0005886">
    <property type="term" value="C:plasma membrane"/>
    <property type="evidence" value="ECO:0007669"/>
    <property type="project" value="TreeGrafter"/>
</dbReference>
<feature type="region of interest" description="Disordered" evidence="5">
    <location>
        <begin position="642"/>
        <end position="664"/>
    </location>
</feature>
<protein>
    <recommendedName>
        <fullName evidence="7">Cationic amino acid transporter C-terminal domain-containing protein</fullName>
    </recommendedName>
</protein>
<feature type="transmembrane region" description="Helical" evidence="6">
    <location>
        <begin position="611"/>
        <end position="633"/>
    </location>
</feature>
<dbReference type="Gene3D" id="1.20.1740.10">
    <property type="entry name" value="Amino acid/polyamine transporter I"/>
    <property type="match status" value="1"/>
</dbReference>
<evidence type="ECO:0000313" key="8">
    <source>
        <dbReference type="EMBL" id="KAE9527003.1"/>
    </source>
</evidence>
<dbReference type="Pfam" id="PF13906">
    <property type="entry name" value="AA_permease_C"/>
    <property type="match status" value="1"/>
</dbReference>
<dbReference type="AlphaFoldDB" id="A0A6G0T7S7"/>
<evidence type="ECO:0000256" key="4">
    <source>
        <dbReference type="ARBA" id="ARBA00023136"/>
    </source>
</evidence>
<evidence type="ECO:0000256" key="2">
    <source>
        <dbReference type="ARBA" id="ARBA00022692"/>
    </source>
</evidence>
<comment type="subcellular location">
    <subcellularLocation>
        <location evidence="1">Membrane</location>
        <topology evidence="1">Multi-pass membrane protein</topology>
    </subcellularLocation>
</comment>
<evidence type="ECO:0000256" key="3">
    <source>
        <dbReference type="ARBA" id="ARBA00022989"/>
    </source>
</evidence>
<feature type="transmembrane region" description="Helical" evidence="6">
    <location>
        <begin position="555"/>
        <end position="574"/>
    </location>
</feature>
<evidence type="ECO:0000256" key="1">
    <source>
        <dbReference type="ARBA" id="ARBA00004141"/>
    </source>
</evidence>
<evidence type="ECO:0000256" key="6">
    <source>
        <dbReference type="SAM" id="Phobius"/>
    </source>
</evidence>
<dbReference type="GO" id="GO:0061459">
    <property type="term" value="F:L-arginine transmembrane transporter activity"/>
    <property type="evidence" value="ECO:0007669"/>
    <property type="project" value="TreeGrafter"/>
</dbReference>
<dbReference type="Proteomes" id="UP000475862">
    <property type="component" value="Unassembled WGS sequence"/>
</dbReference>
<feature type="transmembrane region" description="Helical" evidence="6">
    <location>
        <begin position="234"/>
        <end position="254"/>
    </location>
</feature>
<feature type="transmembrane region" description="Helical" evidence="6">
    <location>
        <begin position="371"/>
        <end position="392"/>
    </location>
</feature>
<organism evidence="8 9">
    <name type="scientific">Aphis glycines</name>
    <name type="common">Soybean aphid</name>
    <dbReference type="NCBI Taxonomy" id="307491"/>
    <lineage>
        <taxon>Eukaryota</taxon>
        <taxon>Metazoa</taxon>
        <taxon>Ecdysozoa</taxon>
        <taxon>Arthropoda</taxon>
        <taxon>Hexapoda</taxon>
        <taxon>Insecta</taxon>
        <taxon>Pterygota</taxon>
        <taxon>Neoptera</taxon>
        <taxon>Paraneoptera</taxon>
        <taxon>Hemiptera</taxon>
        <taxon>Sternorrhyncha</taxon>
        <taxon>Aphidomorpha</taxon>
        <taxon>Aphidoidea</taxon>
        <taxon>Aphididae</taxon>
        <taxon>Aphidini</taxon>
        <taxon>Aphis</taxon>
        <taxon>Aphis</taxon>
    </lineage>
</organism>
<keyword evidence="9" id="KW-1185">Reference proteome</keyword>
<feature type="transmembrane region" description="Helical" evidence="6">
    <location>
        <begin position="586"/>
        <end position="605"/>
    </location>
</feature>
<keyword evidence="4 6" id="KW-0472">Membrane</keyword>
<feature type="transmembrane region" description="Helical" evidence="6">
    <location>
        <begin position="483"/>
        <end position="512"/>
    </location>
</feature>
<accession>A0A6G0T7S7</accession>